<accession>A0A7V5RNW4</accession>
<dbReference type="AlphaFoldDB" id="A0A7V5RNW4"/>
<name>A0A7V5RNW4_CALAY</name>
<protein>
    <submittedName>
        <fullName evidence="1">Uncharacterized protein</fullName>
    </submittedName>
</protein>
<evidence type="ECO:0000313" key="1">
    <source>
        <dbReference type="EMBL" id="HHM02023.1"/>
    </source>
</evidence>
<organism evidence="1">
    <name type="scientific">Caldithrix abyssi</name>
    <dbReference type="NCBI Taxonomy" id="187145"/>
    <lineage>
        <taxon>Bacteria</taxon>
        <taxon>Pseudomonadati</taxon>
        <taxon>Calditrichota</taxon>
        <taxon>Calditrichia</taxon>
        <taxon>Calditrichales</taxon>
        <taxon>Calditrichaceae</taxon>
        <taxon>Caldithrix</taxon>
    </lineage>
</organism>
<proteinExistence type="predicted"/>
<gene>
    <name evidence="1" type="ORF">ENJ15_03355</name>
</gene>
<reference evidence="1" key="1">
    <citation type="journal article" date="2020" name="mSystems">
        <title>Genome- and Community-Level Interaction Insights into Carbon Utilization and Element Cycling Functions of Hydrothermarchaeota in Hydrothermal Sediment.</title>
        <authorList>
            <person name="Zhou Z."/>
            <person name="Liu Y."/>
            <person name="Xu W."/>
            <person name="Pan J."/>
            <person name="Luo Z.H."/>
            <person name="Li M."/>
        </authorList>
    </citation>
    <scope>NUCLEOTIDE SEQUENCE [LARGE SCALE GENOMIC DNA]</scope>
    <source>
        <strain evidence="1">HyVt-460</strain>
    </source>
</reference>
<sequence length="185" mass="19880">MKTFLNKVLVAYFAMTAGLILLNEPGYAYLWAGQGGTDVYIVHSGKDKEEKSALKKALGGDFKVKFYNVDLLALADYSGKQKAIIKLEKARIVIFIKDAPHELLEGSTLNTKVIIFNSGKDALKSKVKTFYLVDKTIAPPGGNTVRASSGSELNKAEAIRNADAVVVDGALDIYKAAALVVAALL</sequence>
<dbReference type="Proteomes" id="UP000885771">
    <property type="component" value="Unassembled WGS sequence"/>
</dbReference>
<comment type="caution">
    <text evidence="1">The sequence shown here is derived from an EMBL/GenBank/DDBJ whole genome shotgun (WGS) entry which is preliminary data.</text>
</comment>
<dbReference type="EMBL" id="DRLI01000129">
    <property type="protein sequence ID" value="HHM02023.1"/>
    <property type="molecule type" value="Genomic_DNA"/>
</dbReference>